<evidence type="ECO:0000259" key="4">
    <source>
        <dbReference type="Pfam" id="PF00462"/>
    </source>
</evidence>
<name>A0A6G1HI19_9PEZI</name>
<dbReference type="InterPro" id="IPR014025">
    <property type="entry name" value="Glutaredoxin_subgr"/>
</dbReference>
<evidence type="ECO:0000256" key="1">
    <source>
        <dbReference type="ARBA" id="ARBA00009630"/>
    </source>
</evidence>
<comment type="similarity">
    <text evidence="1">Belongs to the glutaredoxin family. Monothiol subfamily.</text>
</comment>
<dbReference type="GO" id="GO:0005796">
    <property type="term" value="C:Golgi lumen"/>
    <property type="evidence" value="ECO:0007669"/>
    <property type="project" value="TreeGrafter"/>
</dbReference>
<dbReference type="PANTHER" id="PTHR45694:SF5">
    <property type="entry name" value="GLUTAREDOXIN 2"/>
    <property type="match status" value="1"/>
</dbReference>
<keyword evidence="3" id="KW-0732">Signal</keyword>
<dbReference type="SUPFAM" id="SSF52833">
    <property type="entry name" value="Thioredoxin-like"/>
    <property type="match status" value="1"/>
</dbReference>
<dbReference type="InterPro" id="IPR036249">
    <property type="entry name" value="Thioredoxin-like_sf"/>
</dbReference>
<dbReference type="FunFam" id="3.40.30.10:FF:000093">
    <property type="entry name" value="Glutaredoxin 2"/>
    <property type="match status" value="1"/>
</dbReference>
<dbReference type="OrthoDB" id="423313at2759"/>
<evidence type="ECO:0000256" key="2">
    <source>
        <dbReference type="SAM" id="MobiDB-lite"/>
    </source>
</evidence>
<dbReference type="PROSITE" id="PS51354">
    <property type="entry name" value="GLUTAREDOXIN_2"/>
    <property type="match status" value="1"/>
</dbReference>
<gene>
    <name evidence="5" type="ORF">EJ06DRAFT_463162</name>
</gene>
<dbReference type="GO" id="GO:0004362">
    <property type="term" value="F:glutathione-disulfide reductase (NADPH) activity"/>
    <property type="evidence" value="ECO:0007669"/>
    <property type="project" value="UniProtKB-ARBA"/>
</dbReference>
<reference evidence="5" key="1">
    <citation type="journal article" date="2020" name="Stud. Mycol.">
        <title>101 Dothideomycetes genomes: a test case for predicting lifestyles and emergence of pathogens.</title>
        <authorList>
            <person name="Haridas S."/>
            <person name="Albert R."/>
            <person name="Binder M."/>
            <person name="Bloem J."/>
            <person name="Labutti K."/>
            <person name="Salamov A."/>
            <person name="Andreopoulos B."/>
            <person name="Baker S."/>
            <person name="Barry K."/>
            <person name="Bills G."/>
            <person name="Bluhm B."/>
            <person name="Cannon C."/>
            <person name="Castanera R."/>
            <person name="Culley D."/>
            <person name="Daum C."/>
            <person name="Ezra D."/>
            <person name="Gonzalez J."/>
            <person name="Henrissat B."/>
            <person name="Kuo A."/>
            <person name="Liang C."/>
            <person name="Lipzen A."/>
            <person name="Lutzoni F."/>
            <person name="Magnuson J."/>
            <person name="Mondo S."/>
            <person name="Nolan M."/>
            <person name="Ohm R."/>
            <person name="Pangilinan J."/>
            <person name="Park H.-J."/>
            <person name="Ramirez L."/>
            <person name="Alfaro M."/>
            <person name="Sun H."/>
            <person name="Tritt A."/>
            <person name="Yoshinaga Y."/>
            <person name="Zwiers L.-H."/>
            <person name="Turgeon B."/>
            <person name="Goodwin S."/>
            <person name="Spatafora J."/>
            <person name="Crous P."/>
            <person name="Grigoriev I."/>
        </authorList>
    </citation>
    <scope>NUCLEOTIDE SEQUENCE</scope>
    <source>
        <strain evidence="5">CBS 262.69</strain>
    </source>
</reference>
<dbReference type="InterPro" id="IPR002109">
    <property type="entry name" value="Glutaredoxin"/>
</dbReference>
<dbReference type="AlphaFoldDB" id="A0A6G1HI19"/>
<accession>A0A6G1HI19</accession>
<feature type="non-terminal residue" evidence="5">
    <location>
        <position position="229"/>
    </location>
</feature>
<organism evidence="5 6">
    <name type="scientific">Trichodelitschia bisporula</name>
    <dbReference type="NCBI Taxonomy" id="703511"/>
    <lineage>
        <taxon>Eukaryota</taxon>
        <taxon>Fungi</taxon>
        <taxon>Dikarya</taxon>
        <taxon>Ascomycota</taxon>
        <taxon>Pezizomycotina</taxon>
        <taxon>Dothideomycetes</taxon>
        <taxon>Dothideomycetes incertae sedis</taxon>
        <taxon>Phaeotrichales</taxon>
        <taxon>Phaeotrichaceae</taxon>
        <taxon>Trichodelitschia</taxon>
    </lineage>
</organism>
<dbReference type="NCBIfam" id="TIGR02180">
    <property type="entry name" value="GRX_euk"/>
    <property type="match status" value="1"/>
</dbReference>
<evidence type="ECO:0000313" key="5">
    <source>
        <dbReference type="EMBL" id="KAF2395551.1"/>
    </source>
</evidence>
<dbReference type="EMBL" id="ML996714">
    <property type="protein sequence ID" value="KAF2395551.1"/>
    <property type="molecule type" value="Genomic_DNA"/>
</dbReference>
<dbReference type="Pfam" id="PF00462">
    <property type="entry name" value="Glutaredoxin"/>
    <property type="match status" value="1"/>
</dbReference>
<dbReference type="GO" id="GO:0000324">
    <property type="term" value="C:fungal-type vacuole"/>
    <property type="evidence" value="ECO:0007669"/>
    <property type="project" value="TreeGrafter"/>
</dbReference>
<dbReference type="GO" id="GO:0005801">
    <property type="term" value="C:cis-Golgi network"/>
    <property type="evidence" value="ECO:0007669"/>
    <property type="project" value="UniProtKB-ARBA"/>
</dbReference>
<dbReference type="CDD" id="cd03419">
    <property type="entry name" value="GRX_GRXh_1_2_like"/>
    <property type="match status" value="1"/>
</dbReference>
<evidence type="ECO:0000256" key="3">
    <source>
        <dbReference type="SAM" id="SignalP"/>
    </source>
</evidence>
<proteinExistence type="inferred from homology"/>
<dbReference type="Gene3D" id="3.40.30.10">
    <property type="entry name" value="Glutaredoxin"/>
    <property type="match status" value="1"/>
</dbReference>
<dbReference type="Proteomes" id="UP000799640">
    <property type="component" value="Unassembled WGS sequence"/>
</dbReference>
<sequence length="229" mass="25228">MPSSRRLRLLGLAVVLFVLVTLYVTAGARQTRNSAFYGKTSDALGAARAAKEAVLREPTDADVGKRLRDAEDAAKRAADKKAEDFHGEEGKKRVEEMGEKSVAGRKIMKEVPEEVPETKEKQRAKDELNDILKRSPIIIFSKTYCPFSKKAKAILLEKYNITPKPYVVELDTHPLGPYLQEHLAESTGRRTVPNVLINGKSIGGGDDVEALHVDGKLADTVRSMGGKRM</sequence>
<dbReference type="PANTHER" id="PTHR45694">
    <property type="entry name" value="GLUTAREDOXIN 2"/>
    <property type="match status" value="1"/>
</dbReference>
<keyword evidence="6" id="KW-1185">Reference proteome</keyword>
<feature type="signal peptide" evidence="3">
    <location>
        <begin position="1"/>
        <end position="28"/>
    </location>
</feature>
<feature type="region of interest" description="Disordered" evidence="2">
    <location>
        <begin position="78"/>
        <end position="99"/>
    </location>
</feature>
<feature type="domain" description="Glutaredoxin" evidence="4">
    <location>
        <begin position="137"/>
        <end position="202"/>
    </location>
</feature>
<dbReference type="GO" id="GO:0034599">
    <property type="term" value="P:cellular response to oxidative stress"/>
    <property type="evidence" value="ECO:0007669"/>
    <property type="project" value="TreeGrafter"/>
</dbReference>
<dbReference type="InterPro" id="IPR011899">
    <property type="entry name" value="Glutaredoxin_euk/vir"/>
</dbReference>
<feature type="chain" id="PRO_5026211348" evidence="3">
    <location>
        <begin position="29"/>
        <end position="229"/>
    </location>
</feature>
<dbReference type="PRINTS" id="PR00160">
    <property type="entry name" value="GLUTAREDOXIN"/>
</dbReference>
<protein>
    <submittedName>
        <fullName evidence="5">Glutaredoxin</fullName>
    </submittedName>
</protein>
<evidence type="ECO:0000313" key="6">
    <source>
        <dbReference type="Proteomes" id="UP000799640"/>
    </source>
</evidence>